<dbReference type="EMBL" id="CP091957">
    <property type="protein sequence ID" value="UOG56359.1"/>
    <property type="molecule type" value="Genomic_DNA"/>
</dbReference>
<organism evidence="1 2">
    <name type="scientific">Leptospira noguchii</name>
    <dbReference type="NCBI Taxonomy" id="28182"/>
    <lineage>
        <taxon>Bacteria</taxon>
        <taxon>Pseudomonadati</taxon>
        <taxon>Spirochaetota</taxon>
        <taxon>Spirochaetia</taxon>
        <taxon>Leptospirales</taxon>
        <taxon>Leptospiraceae</taxon>
        <taxon>Leptospira</taxon>
    </lineage>
</organism>
<evidence type="ECO:0000313" key="1">
    <source>
        <dbReference type="EMBL" id="UOG56359.1"/>
    </source>
</evidence>
<reference evidence="1" key="1">
    <citation type="submission" date="2022-02" db="EMBL/GenBank/DDBJ databases">
        <title>The genetically variable rfb locus in Leptospira is a mobile cassette and a molecular signature of serovar identity.</title>
        <authorList>
            <person name="Nieves C."/>
            <person name="Vincent A.T."/>
            <person name="Zarantonelli L."/>
            <person name="Picardeau M."/>
            <person name="Veyrier F.J."/>
            <person name="Buschiazzo A."/>
        </authorList>
    </citation>
    <scope>NUCLEOTIDE SEQUENCE</scope>
    <source>
        <strain evidence="1">IP1512017</strain>
    </source>
</reference>
<protein>
    <submittedName>
        <fullName evidence="1">Sce7725 family protein</fullName>
    </submittedName>
</protein>
<dbReference type="AlphaFoldDB" id="A0AAE9G9W7"/>
<accession>A0AAE9G9W7</accession>
<dbReference type="RefSeq" id="WP_243815444.1">
    <property type="nucleotide sequence ID" value="NZ_CP091957.1"/>
</dbReference>
<evidence type="ECO:0000313" key="2">
    <source>
        <dbReference type="Proteomes" id="UP000829829"/>
    </source>
</evidence>
<name>A0AAE9G9W7_9LEPT</name>
<dbReference type="Proteomes" id="UP000829829">
    <property type="component" value="Chromosome 1"/>
</dbReference>
<proteinExistence type="predicted"/>
<sequence>MYYPFFRGKQFELTTITNLSDELINSGKIIPIVEPVSNNRDMKSHFPGFVEKNLPLILIVNPFYPRESPLSITEVESLFISPNYSYSNLIPAILINSNTLTRAEQGFITRYRDKPITFIHFQELSNTQWILGELSHRAKKTLHVFYDGKISQTYQNIFKSRDKIILRDCFHTQAKNANYPPDEFFSDLYFNYQSLGYSGFSDFSIVGDSFGKGGRAHAVAIHFVYPEKTPINTSNIRIAHFLSDTNGSPTNPGGKYIEALGKLISFVNQNPRCNFGKGVAEFRSNHNQSHFPGLGVVKKISMIHHMELIFQIL</sequence>
<dbReference type="NCBIfam" id="NF033831">
    <property type="entry name" value="sce7725_fam"/>
    <property type="match status" value="1"/>
</dbReference>
<dbReference type="InterPro" id="IPR047727">
    <property type="entry name" value="Sce7725-like"/>
</dbReference>
<gene>
    <name evidence="1" type="ORF">MAL03_16385</name>
</gene>